<evidence type="ECO:0000313" key="2">
    <source>
        <dbReference type="EMBL" id="KCZ57596.1"/>
    </source>
</evidence>
<dbReference type="AlphaFoldDB" id="A0A062UB65"/>
<proteinExistence type="predicted"/>
<protein>
    <recommendedName>
        <fullName evidence="4">Alginate lyase domain-containing protein</fullName>
    </recommendedName>
</protein>
<organism evidence="2 3">
    <name type="scientific">Hyphomonas chukchiensis</name>
    <dbReference type="NCBI Taxonomy" id="1280947"/>
    <lineage>
        <taxon>Bacteria</taxon>
        <taxon>Pseudomonadati</taxon>
        <taxon>Pseudomonadota</taxon>
        <taxon>Alphaproteobacteria</taxon>
        <taxon>Hyphomonadales</taxon>
        <taxon>Hyphomonadaceae</taxon>
        <taxon>Hyphomonas</taxon>
    </lineage>
</organism>
<evidence type="ECO:0008006" key="4">
    <source>
        <dbReference type="Google" id="ProtNLM"/>
    </source>
</evidence>
<dbReference type="STRING" id="1280947.HY30_05315"/>
<gene>
    <name evidence="2" type="ORF">HY30_05315</name>
</gene>
<dbReference type="Proteomes" id="UP000027190">
    <property type="component" value="Unassembled WGS sequence"/>
</dbReference>
<dbReference type="OrthoDB" id="7617883at2"/>
<dbReference type="EMBL" id="AWFG01000030">
    <property type="protein sequence ID" value="KCZ57596.1"/>
    <property type="molecule type" value="Genomic_DNA"/>
</dbReference>
<accession>A0A062UB65</accession>
<dbReference type="PATRIC" id="fig|1280947.3.peg.2247"/>
<reference evidence="2 3" key="1">
    <citation type="journal article" date="2014" name="Antonie Van Leeuwenhoek">
        <title>Hyphomonas beringensis sp. nov. and Hyphomonas chukchiensis sp. nov., isolated from surface seawater of the Bering Sea and Chukchi Sea.</title>
        <authorList>
            <person name="Li C."/>
            <person name="Lai Q."/>
            <person name="Li G."/>
            <person name="Dong C."/>
            <person name="Wang J."/>
            <person name="Liao Y."/>
            <person name="Shao Z."/>
        </authorList>
    </citation>
    <scope>NUCLEOTIDE SEQUENCE [LARGE SCALE GENOMIC DNA]</scope>
    <source>
        <strain evidence="2 3">BH-BN04-4</strain>
    </source>
</reference>
<evidence type="ECO:0000256" key="1">
    <source>
        <dbReference type="SAM" id="SignalP"/>
    </source>
</evidence>
<sequence length="346" mass="38140">MTTDRARPAANTESLMPLPFARTLFSLGLAALATCLPSAHAAPDSACPADAEQRLYDMETAIRQGTQSDPVPIVALAEWAIATCPDRPDAQAIAATLMSAAVNTTRDLDVLERYVTLMLTAIRQNDYAWRSDQETIVLKQADGSEAKYYGYNTASAVLTGTALPYLAAMAGSGRIHPAVSGEPLGICPYSDHAAFRLESEAALWNMSVKHKYGEPLFSLAETRLTALREACPDHRRDLDFYFIRLYGQEIDYLTGWKHNFMESMNSGNGGYYWSIPAIADPIFSDAIKQQKKIELDAKARPLVDKMQPYLSSFFDTAPGVVNASDKKYDEAAMWQNMPKRLNGSME</sequence>
<evidence type="ECO:0000313" key="3">
    <source>
        <dbReference type="Proteomes" id="UP000027190"/>
    </source>
</evidence>
<feature type="chain" id="PRO_5001619119" description="Alginate lyase domain-containing protein" evidence="1">
    <location>
        <begin position="42"/>
        <end position="346"/>
    </location>
</feature>
<feature type="signal peptide" evidence="1">
    <location>
        <begin position="1"/>
        <end position="41"/>
    </location>
</feature>
<keyword evidence="3" id="KW-1185">Reference proteome</keyword>
<dbReference type="RefSeq" id="WP_034740262.1">
    <property type="nucleotide sequence ID" value="NZ_AWFG01000030.1"/>
</dbReference>
<comment type="caution">
    <text evidence="2">The sequence shown here is derived from an EMBL/GenBank/DDBJ whole genome shotgun (WGS) entry which is preliminary data.</text>
</comment>
<keyword evidence="1" id="KW-0732">Signal</keyword>
<name>A0A062UB65_9PROT</name>